<proteinExistence type="predicted"/>
<protein>
    <submittedName>
        <fullName evidence="2">Uncharacterized protein</fullName>
    </submittedName>
</protein>
<organism evidence="2 3">
    <name type="scientific">Caerostris extrusa</name>
    <name type="common">Bark spider</name>
    <name type="synonym">Caerostris bankana</name>
    <dbReference type="NCBI Taxonomy" id="172846"/>
    <lineage>
        <taxon>Eukaryota</taxon>
        <taxon>Metazoa</taxon>
        <taxon>Ecdysozoa</taxon>
        <taxon>Arthropoda</taxon>
        <taxon>Chelicerata</taxon>
        <taxon>Arachnida</taxon>
        <taxon>Araneae</taxon>
        <taxon>Araneomorphae</taxon>
        <taxon>Entelegynae</taxon>
        <taxon>Araneoidea</taxon>
        <taxon>Araneidae</taxon>
        <taxon>Caerostris</taxon>
    </lineage>
</organism>
<gene>
    <name evidence="2" type="primary">AVEN_82261_1</name>
    <name evidence="2" type="ORF">CEXT_75101</name>
</gene>
<feature type="region of interest" description="Disordered" evidence="1">
    <location>
        <begin position="355"/>
        <end position="379"/>
    </location>
</feature>
<sequence>MALDVKFEVFSYNLFYITWNRFETGKDFFKDFDQTCLPDGDTWNRTYYLPLNCLTTLATHIYERHIINTRSEFSSSVSDLSTYIVNTCYREDLFGNFAFFDRIFATIQFVVSLGVFCMQRNIYKLETLLRCAHISWAMYFDRFSEQFYEKGGWKQLKLTAASYILPCQLVNDLYMRYFTLPWTFEFHLLVKEFLDYYIEFEPEIKYSFKETFLTLYEKFLIRKGLDNINDAYGNEYIENFRCLGDLIIKLKCMCGYDQSHFPKSTSECGTKEQFYSVKETRLCRAASNVSQDAISMLGNPSTSTISSENLPHTDIDDADNLQQSDTTVLGSAETHHQESQDSCLSKLVHLSLDDSPKNSATNVISKKHRESSSLKDSNKMDAVRKKLFEEKKSNENVSSTSKDVSASRKAEELRKEKESADVQDLLRMLLVLGDREEEHLYLKSGSSLDG</sequence>
<keyword evidence="3" id="KW-1185">Reference proteome</keyword>
<evidence type="ECO:0000313" key="3">
    <source>
        <dbReference type="Proteomes" id="UP001054945"/>
    </source>
</evidence>
<comment type="caution">
    <text evidence="2">The sequence shown here is derived from an EMBL/GenBank/DDBJ whole genome shotgun (WGS) entry which is preliminary data.</text>
</comment>
<reference evidence="2 3" key="1">
    <citation type="submission" date="2021-06" db="EMBL/GenBank/DDBJ databases">
        <title>Caerostris extrusa draft genome.</title>
        <authorList>
            <person name="Kono N."/>
            <person name="Arakawa K."/>
        </authorList>
    </citation>
    <scope>NUCLEOTIDE SEQUENCE [LARGE SCALE GENOMIC DNA]</scope>
</reference>
<name>A0AAV4MZZ7_CAEEX</name>
<evidence type="ECO:0000256" key="1">
    <source>
        <dbReference type="SAM" id="MobiDB-lite"/>
    </source>
</evidence>
<dbReference type="AlphaFoldDB" id="A0AAV4MZZ7"/>
<accession>A0AAV4MZZ7</accession>
<dbReference type="EMBL" id="BPLR01020378">
    <property type="protein sequence ID" value="GIX78055.1"/>
    <property type="molecule type" value="Genomic_DNA"/>
</dbReference>
<feature type="region of interest" description="Disordered" evidence="1">
    <location>
        <begin position="391"/>
        <end position="419"/>
    </location>
</feature>
<feature type="compositionally biased region" description="Polar residues" evidence="1">
    <location>
        <begin position="395"/>
        <end position="404"/>
    </location>
</feature>
<evidence type="ECO:0000313" key="2">
    <source>
        <dbReference type="EMBL" id="GIX78055.1"/>
    </source>
</evidence>
<feature type="compositionally biased region" description="Basic and acidic residues" evidence="1">
    <location>
        <begin position="405"/>
        <end position="419"/>
    </location>
</feature>
<dbReference type="Proteomes" id="UP001054945">
    <property type="component" value="Unassembled WGS sequence"/>
</dbReference>
<feature type="compositionally biased region" description="Basic and acidic residues" evidence="1">
    <location>
        <begin position="370"/>
        <end position="379"/>
    </location>
</feature>